<dbReference type="KEGG" id="lfa:LFA_3244"/>
<dbReference type="HOGENOM" id="CLU_1561027_0_0_6"/>
<dbReference type="CDD" id="cd21821">
    <property type="entry name" value="MavE"/>
    <property type="match status" value="1"/>
</dbReference>
<proteinExistence type="predicted"/>
<keyword evidence="1" id="KW-1133">Transmembrane helix</keyword>
<keyword evidence="3" id="KW-1185">Reference proteome</keyword>
<dbReference type="AlphaFoldDB" id="A0A098GAR9"/>
<protein>
    <submittedName>
        <fullName evidence="2">Uncharacterized protein</fullName>
    </submittedName>
</protein>
<evidence type="ECO:0000256" key="1">
    <source>
        <dbReference type="SAM" id="Phobius"/>
    </source>
</evidence>
<dbReference type="OrthoDB" id="5653982at2"/>
<gene>
    <name evidence="2" type="ORF">LFA_3244</name>
</gene>
<dbReference type="RefSeq" id="WP_045096869.1">
    <property type="nucleotide sequence ID" value="NZ_LN614827.1"/>
</dbReference>
<name>A0A098GAR9_9GAMM</name>
<keyword evidence="1" id="KW-0812">Transmembrane</keyword>
<dbReference type="STRING" id="1212491.LFA_3244"/>
<dbReference type="EMBL" id="LN614827">
    <property type="protein sequence ID" value="CEG58580.1"/>
    <property type="molecule type" value="Genomic_DNA"/>
</dbReference>
<dbReference type="Proteomes" id="UP000032430">
    <property type="component" value="Chromosome I"/>
</dbReference>
<reference evidence="3" key="1">
    <citation type="submission" date="2014-09" db="EMBL/GenBank/DDBJ databases">
        <authorList>
            <person name="Gomez-Valero L."/>
        </authorList>
    </citation>
    <scope>NUCLEOTIDE SEQUENCE [LARGE SCALE GENOMIC DNA]</scope>
    <source>
        <strain evidence="3">ATCC700992</strain>
    </source>
</reference>
<keyword evidence="1" id="KW-0472">Membrane</keyword>
<organism evidence="2 3">
    <name type="scientific">Legionella fallonii LLAP-10</name>
    <dbReference type="NCBI Taxonomy" id="1212491"/>
    <lineage>
        <taxon>Bacteria</taxon>
        <taxon>Pseudomonadati</taxon>
        <taxon>Pseudomonadota</taxon>
        <taxon>Gammaproteobacteria</taxon>
        <taxon>Legionellales</taxon>
        <taxon>Legionellaceae</taxon>
        <taxon>Legionella</taxon>
    </lineage>
</organism>
<evidence type="ECO:0000313" key="3">
    <source>
        <dbReference type="Proteomes" id="UP000032430"/>
    </source>
</evidence>
<sequence length="169" mass="19006">MTKFEKDFLLQCLDSIATIISDKEEIKRVVLIFSQGNEEDPRYQIQSKITDSADWTAEEKIVLSAAVFEATARASFQFCTREVLTSKVEAATTLLRDRYLSLITQNTESDNRLASVRKNIDQIKLQIDKEPVEVSKHYSDEGSNPYTFFKVAAVVGLGLAAITTVAFTR</sequence>
<evidence type="ECO:0000313" key="2">
    <source>
        <dbReference type="EMBL" id="CEG58580.1"/>
    </source>
</evidence>
<accession>A0A098GAR9</accession>
<feature type="transmembrane region" description="Helical" evidence="1">
    <location>
        <begin position="146"/>
        <end position="167"/>
    </location>
</feature>